<accession>A0A915HVL7</accession>
<proteinExistence type="predicted"/>
<dbReference type="Proteomes" id="UP000887565">
    <property type="component" value="Unplaced"/>
</dbReference>
<dbReference type="AlphaFoldDB" id="A0A915HVL7"/>
<evidence type="ECO:0000313" key="2">
    <source>
        <dbReference type="WBParaSite" id="nRc.2.0.1.t05835-RA"/>
    </source>
</evidence>
<keyword evidence="1" id="KW-1185">Reference proteome</keyword>
<organism evidence="1 2">
    <name type="scientific">Romanomermis culicivorax</name>
    <name type="common">Nematode worm</name>
    <dbReference type="NCBI Taxonomy" id="13658"/>
    <lineage>
        <taxon>Eukaryota</taxon>
        <taxon>Metazoa</taxon>
        <taxon>Ecdysozoa</taxon>
        <taxon>Nematoda</taxon>
        <taxon>Enoplea</taxon>
        <taxon>Dorylaimia</taxon>
        <taxon>Mermithida</taxon>
        <taxon>Mermithoidea</taxon>
        <taxon>Mermithidae</taxon>
        <taxon>Romanomermis</taxon>
    </lineage>
</organism>
<sequence length="84" mass="9257">MISGVSESSISTILPVTLVKPKSFSSSLERDLSTMEGALLIKVTYVQIPIDNIIHLKIIGVHAHRTYQNFTDLENEGIYGPAKE</sequence>
<reference evidence="2" key="1">
    <citation type="submission" date="2022-11" db="UniProtKB">
        <authorList>
            <consortium name="WormBaseParasite"/>
        </authorList>
    </citation>
    <scope>IDENTIFICATION</scope>
</reference>
<protein>
    <submittedName>
        <fullName evidence="2">Uncharacterized protein</fullName>
    </submittedName>
</protein>
<evidence type="ECO:0000313" key="1">
    <source>
        <dbReference type="Proteomes" id="UP000887565"/>
    </source>
</evidence>
<name>A0A915HVL7_ROMCU</name>
<dbReference type="WBParaSite" id="nRc.2.0.1.t05835-RA">
    <property type="protein sequence ID" value="nRc.2.0.1.t05835-RA"/>
    <property type="gene ID" value="nRc.2.0.1.g05835"/>
</dbReference>